<dbReference type="Proteomes" id="UP000198680">
    <property type="component" value="Unassembled WGS sequence"/>
</dbReference>
<sequence length="278" mass="29169">MSQAAETPQGLPAPSDDQVRALLPPSLQVERHGEVAVLRLTRAAKRNALNDPTVLGIETFFSTPPAGVKAVVLDAEGDHFCAGLDLSELTERDAFEGLEHSMMWHRAFARLERGRLPVVAVLKGAVIGGGLELASAAHIRVAEPSAFYALPEGQRGLFVGGGASVRVPRLIGVHRMADMMLTGRVVGADEGQALGLSHYLTGPGGGLAKALELARAIAANSPVTNFAVLQALPRIAEANPAEGYLMESLMAAVATGSTEAKERMQAFLQGRAGKVQGR</sequence>
<comment type="similarity">
    <text evidence="1">Belongs to the enoyl-CoA hydratase/isomerase family.</text>
</comment>
<dbReference type="InterPro" id="IPR014748">
    <property type="entry name" value="Enoyl-CoA_hydra_C"/>
</dbReference>
<dbReference type="PANTHER" id="PTHR11941:SF54">
    <property type="entry name" value="ENOYL-COA HYDRATASE, MITOCHONDRIAL"/>
    <property type="match status" value="1"/>
</dbReference>
<dbReference type="AlphaFoldDB" id="A0A1G9NEG9"/>
<dbReference type="Gene3D" id="1.10.12.10">
    <property type="entry name" value="Lyase 2-enoyl-coa Hydratase, Chain A, domain 2"/>
    <property type="match status" value="1"/>
</dbReference>
<dbReference type="GO" id="GO:0006635">
    <property type="term" value="P:fatty acid beta-oxidation"/>
    <property type="evidence" value="ECO:0007669"/>
    <property type="project" value="UniProtKB-UniPathway"/>
</dbReference>
<proteinExistence type="inferred from homology"/>
<dbReference type="Gene3D" id="3.90.226.10">
    <property type="entry name" value="2-enoyl-CoA Hydratase, Chain A, domain 1"/>
    <property type="match status" value="1"/>
</dbReference>
<dbReference type="RefSeq" id="WP_091214586.1">
    <property type="nucleotide sequence ID" value="NZ_FNHE01000002.1"/>
</dbReference>
<dbReference type="UniPathway" id="UPA00659"/>
<keyword evidence="6" id="KW-1185">Reference proteome</keyword>
<dbReference type="CDD" id="cd06558">
    <property type="entry name" value="crotonase-like"/>
    <property type="match status" value="1"/>
</dbReference>
<gene>
    <name evidence="5" type="ORF">SAMN05660642_01001</name>
</gene>
<dbReference type="Pfam" id="PF00378">
    <property type="entry name" value="ECH_1"/>
    <property type="match status" value="1"/>
</dbReference>
<evidence type="ECO:0000256" key="4">
    <source>
        <dbReference type="ARBA" id="ARBA00023717"/>
    </source>
</evidence>
<organism evidence="5 6">
    <name type="scientific">Geodermatophilus siccatus</name>
    <dbReference type="NCBI Taxonomy" id="1137991"/>
    <lineage>
        <taxon>Bacteria</taxon>
        <taxon>Bacillati</taxon>
        <taxon>Actinomycetota</taxon>
        <taxon>Actinomycetes</taxon>
        <taxon>Geodermatophilales</taxon>
        <taxon>Geodermatophilaceae</taxon>
        <taxon>Geodermatophilus</taxon>
    </lineage>
</organism>
<comment type="catalytic activity">
    <reaction evidence="3">
        <text>a (3S)-3-hydroxyacyl-CoA = a (2E)-enoyl-CoA + H2O</text>
        <dbReference type="Rhea" id="RHEA:16105"/>
        <dbReference type="ChEBI" id="CHEBI:15377"/>
        <dbReference type="ChEBI" id="CHEBI:57318"/>
        <dbReference type="ChEBI" id="CHEBI:58856"/>
        <dbReference type="EC" id="4.2.1.17"/>
    </reaction>
</comment>
<evidence type="ECO:0000256" key="3">
    <source>
        <dbReference type="ARBA" id="ARBA00023709"/>
    </source>
</evidence>
<dbReference type="InterPro" id="IPR001753">
    <property type="entry name" value="Enoyl-CoA_hydra/iso"/>
</dbReference>
<name>A0A1G9NEG9_9ACTN</name>
<evidence type="ECO:0000313" key="5">
    <source>
        <dbReference type="EMBL" id="SDL84763.1"/>
    </source>
</evidence>
<evidence type="ECO:0000313" key="6">
    <source>
        <dbReference type="Proteomes" id="UP000198680"/>
    </source>
</evidence>
<reference evidence="6" key="1">
    <citation type="submission" date="2016-10" db="EMBL/GenBank/DDBJ databases">
        <authorList>
            <person name="Varghese N."/>
            <person name="Submissions S."/>
        </authorList>
    </citation>
    <scope>NUCLEOTIDE SEQUENCE [LARGE SCALE GENOMIC DNA]</scope>
    <source>
        <strain evidence="6">DSM 45419</strain>
    </source>
</reference>
<dbReference type="GO" id="GO:0004300">
    <property type="term" value="F:enoyl-CoA hydratase activity"/>
    <property type="evidence" value="ECO:0007669"/>
    <property type="project" value="UniProtKB-EC"/>
</dbReference>
<evidence type="ECO:0000256" key="1">
    <source>
        <dbReference type="ARBA" id="ARBA00005254"/>
    </source>
</evidence>
<evidence type="ECO:0000256" key="2">
    <source>
        <dbReference type="ARBA" id="ARBA00023239"/>
    </source>
</evidence>
<dbReference type="STRING" id="1137991.SAMN05660642_01001"/>
<keyword evidence="2" id="KW-0456">Lyase</keyword>
<comment type="catalytic activity">
    <reaction evidence="4">
        <text>a 4-saturated-(3S)-3-hydroxyacyl-CoA = a (3E)-enoyl-CoA + H2O</text>
        <dbReference type="Rhea" id="RHEA:20724"/>
        <dbReference type="ChEBI" id="CHEBI:15377"/>
        <dbReference type="ChEBI" id="CHEBI:58521"/>
        <dbReference type="ChEBI" id="CHEBI:137480"/>
        <dbReference type="EC" id="4.2.1.17"/>
    </reaction>
</comment>
<dbReference type="EMBL" id="FNHE01000002">
    <property type="protein sequence ID" value="SDL84763.1"/>
    <property type="molecule type" value="Genomic_DNA"/>
</dbReference>
<dbReference type="PANTHER" id="PTHR11941">
    <property type="entry name" value="ENOYL-COA HYDRATASE-RELATED"/>
    <property type="match status" value="1"/>
</dbReference>
<dbReference type="NCBIfam" id="NF006013">
    <property type="entry name" value="PRK08150.1"/>
    <property type="match status" value="1"/>
</dbReference>
<dbReference type="OrthoDB" id="8452484at2"/>
<protein>
    <submittedName>
        <fullName evidence="5">Enoyl-CoA hydratase/carnithine racemase</fullName>
    </submittedName>
</protein>
<accession>A0A1G9NEG9</accession>
<dbReference type="SUPFAM" id="SSF52096">
    <property type="entry name" value="ClpP/crotonase"/>
    <property type="match status" value="1"/>
</dbReference>
<dbReference type="InterPro" id="IPR029045">
    <property type="entry name" value="ClpP/crotonase-like_dom_sf"/>
</dbReference>